<reference evidence="2 3" key="1">
    <citation type="submission" date="2018-06" db="EMBL/GenBank/DDBJ databases">
        <authorList>
            <consortium name="Pathogen Informatics"/>
            <person name="Doyle S."/>
        </authorList>
    </citation>
    <scope>NUCLEOTIDE SEQUENCE [LARGE SCALE GENOMIC DNA]</scope>
    <source>
        <strain evidence="2 3">NCTC8540</strain>
    </source>
</reference>
<evidence type="ECO:0000313" key="2">
    <source>
        <dbReference type="EMBL" id="STO69380.1"/>
    </source>
</evidence>
<organism evidence="2 3">
    <name type="scientific">Canicola haemoglobinophilus</name>
    <dbReference type="NCBI Taxonomy" id="733"/>
    <lineage>
        <taxon>Bacteria</taxon>
        <taxon>Pseudomonadati</taxon>
        <taxon>Pseudomonadota</taxon>
        <taxon>Gammaproteobacteria</taxon>
        <taxon>Pasteurellales</taxon>
        <taxon>Pasteurellaceae</taxon>
        <taxon>Canicola</taxon>
    </lineage>
</organism>
<sequence length="227" mass="25240">MRGALSAYLSESYKGNIEEVEAKLTAYFERLAQKLREFIEAPSFIETKTATQIFSTLRFAQNANVLAIIHGASGVGKTQAAREYRRRYNNVWVVTASPSRSSLSEILYEIALEVGISDTPRRKGTLSRLIARKIKGTEGLLIVDEADHLPYEALEELRLLQEEITNESDIGSGVGLVLIGNDKVYTRIKGGINPLTNTADFGHAMLNAPAFRKPSRQTLKRLQKRGD</sequence>
<evidence type="ECO:0000313" key="3">
    <source>
        <dbReference type="Proteomes" id="UP000254496"/>
    </source>
</evidence>
<comment type="caution">
    <text evidence="2">The sequence shown here is derived from an EMBL/GenBank/DDBJ whole genome shotgun (WGS) entry which is preliminary data.</text>
</comment>
<dbReference type="InterPro" id="IPR049945">
    <property type="entry name" value="AAA_22"/>
</dbReference>
<evidence type="ECO:0000259" key="1">
    <source>
        <dbReference type="Pfam" id="PF13401"/>
    </source>
</evidence>
<dbReference type="GO" id="GO:0016887">
    <property type="term" value="F:ATP hydrolysis activity"/>
    <property type="evidence" value="ECO:0007669"/>
    <property type="project" value="InterPro"/>
</dbReference>
<dbReference type="Proteomes" id="UP000254496">
    <property type="component" value="Unassembled WGS sequence"/>
</dbReference>
<dbReference type="PANTHER" id="PTHR35894:SF5">
    <property type="entry name" value="MU-LIKE PROPHAGE FLUMU DNA TRANSPOSITION PROTEIN B"/>
    <property type="match status" value="1"/>
</dbReference>
<dbReference type="SUPFAM" id="SSF52540">
    <property type="entry name" value="P-loop containing nucleoside triphosphate hydrolases"/>
    <property type="match status" value="1"/>
</dbReference>
<dbReference type="AlphaFoldDB" id="A0AB38HGN0"/>
<dbReference type="InterPro" id="IPR010982">
    <property type="entry name" value="Lambda_DNA-bd_dom_sf"/>
</dbReference>
<dbReference type="Gene3D" id="3.40.50.300">
    <property type="entry name" value="P-loop containing nucleotide triphosphate hydrolases"/>
    <property type="match status" value="1"/>
</dbReference>
<dbReference type="EMBL" id="UGHJ01000001">
    <property type="protein sequence ID" value="STO69380.1"/>
    <property type="molecule type" value="Genomic_DNA"/>
</dbReference>
<feature type="domain" description="ORC1/DEAH AAA+ ATPase" evidence="1">
    <location>
        <begin position="67"/>
        <end position="187"/>
    </location>
</feature>
<dbReference type="PANTHER" id="PTHR35894">
    <property type="entry name" value="GENERAL SECRETION PATHWAY PROTEIN A-RELATED"/>
    <property type="match status" value="1"/>
</dbReference>
<dbReference type="Gene3D" id="1.10.260.40">
    <property type="entry name" value="lambda repressor-like DNA-binding domains"/>
    <property type="match status" value="1"/>
</dbReference>
<dbReference type="GO" id="GO:0003677">
    <property type="term" value="F:DNA binding"/>
    <property type="evidence" value="ECO:0007669"/>
    <property type="project" value="InterPro"/>
</dbReference>
<protein>
    <submittedName>
        <fullName evidence="2">DNA transposition protein</fullName>
    </submittedName>
</protein>
<accession>A0AB38HGN0</accession>
<gene>
    <name evidence="2" type="primary">muB_1</name>
    <name evidence="2" type="ORF">NCTC8540_01913</name>
</gene>
<dbReference type="InterPro" id="IPR052026">
    <property type="entry name" value="ExeA_AAA_ATPase_DNA-bind"/>
</dbReference>
<dbReference type="Pfam" id="PF13401">
    <property type="entry name" value="AAA_22"/>
    <property type="match status" value="1"/>
</dbReference>
<name>A0AB38HGN0_9PAST</name>
<dbReference type="InterPro" id="IPR027417">
    <property type="entry name" value="P-loop_NTPase"/>
</dbReference>
<proteinExistence type="predicted"/>